<proteinExistence type="predicted"/>
<reference evidence="8 9" key="1">
    <citation type="journal article" date="2018" name="BMC Genomics">
        <title>Genomic evidence for intraspecific hybridization in a clonal and extremely halotolerant yeast.</title>
        <authorList>
            <person name="Gostincar C."/>
            <person name="Stajich J.E."/>
            <person name="Zupancic J."/>
            <person name="Zalar P."/>
            <person name="Gunde-Cimerman N."/>
        </authorList>
    </citation>
    <scope>NUCLEOTIDE SEQUENCE [LARGE SCALE GENOMIC DNA]</scope>
    <source>
        <strain evidence="8 9">EXF-6654</strain>
    </source>
</reference>
<evidence type="ECO:0000313" key="9">
    <source>
        <dbReference type="Proteomes" id="UP000282582"/>
    </source>
</evidence>
<evidence type="ECO:0000256" key="4">
    <source>
        <dbReference type="ARBA" id="ARBA00023136"/>
    </source>
</evidence>
<feature type="domain" description="Integral membrane bound transporter" evidence="7">
    <location>
        <begin position="724"/>
        <end position="867"/>
    </location>
</feature>
<comment type="subcellular location">
    <subcellularLocation>
        <location evidence="1">Membrane</location>
        <topology evidence="1">Multi-pass membrane protein</topology>
    </subcellularLocation>
</comment>
<dbReference type="GO" id="GO:0016020">
    <property type="term" value="C:membrane"/>
    <property type="evidence" value="ECO:0007669"/>
    <property type="project" value="UniProtKB-SubCell"/>
</dbReference>
<evidence type="ECO:0000259" key="7">
    <source>
        <dbReference type="Pfam" id="PF13515"/>
    </source>
</evidence>
<name>A0A3M6ZKL9_HORWE</name>
<protein>
    <recommendedName>
        <fullName evidence="7">Integral membrane bound transporter domain-containing protein</fullName>
    </recommendedName>
</protein>
<evidence type="ECO:0000256" key="1">
    <source>
        <dbReference type="ARBA" id="ARBA00004141"/>
    </source>
</evidence>
<feature type="transmembrane region" description="Helical" evidence="6">
    <location>
        <begin position="810"/>
        <end position="830"/>
    </location>
</feature>
<dbReference type="AlphaFoldDB" id="A0A3M6ZKL9"/>
<gene>
    <name evidence="8" type="ORF">D0868_00749</name>
</gene>
<feature type="transmembrane region" description="Helical" evidence="6">
    <location>
        <begin position="759"/>
        <end position="776"/>
    </location>
</feature>
<feature type="transmembrane region" description="Helical" evidence="6">
    <location>
        <begin position="192"/>
        <end position="214"/>
    </location>
</feature>
<sequence length="1121" mass="123900">MSGSPSNGPKNERPRGRFFDRRLRRASFISPITGERLKRNFTLREASNRLNDNVATPTESSPLLGGGRDDGGEHVSTAAQSRFHQWRETCTEYAHDAWEFAISKEGLGILKCSLAYLVGSLATLVPAISTLIGPRQDSKHMVATVTVWFHPARSIGSMHEATVLALIAFCYSGIVSFTSMAVSMFFGQQDLLIVGHIIVLIIFLGGGLGFIAWTKQYFGHPLVNVACSLASLGCITVLIKEGAVQAGAFSDDRVVQVLLMVIMGVLATTAVNFLVLPVTARESLVKDLEKNTDLLGEMLISITRAFLSGSERDLTDEYYTTLSGEHQSSLNAMSKDLGEAKREHLVLGNERIYAAEEQLVDCLTGLAQDLGGLRSAAFAQFAFMKESISVAGSRATSPVRAANKPLPSILDVITEAPDESGESGTPLANGNGSTRTLSPARKTSLETPAIIQTPEDMFVAFLAQLGPPTKSLVYTLKQLLDELPFETRHNTKWKFLAWTGRDVRVAVDDDFRDNLQSAIDLYRSSRKEALQSLYTSRALSAASTSQHGGKSASFTGQKSKPTGSPAKSGIDRAGGASEEIIADIEEVSACCGHFSFALLDFAEDMLSYLRRLEELKEAIQHRKRTWTWLFSWFLPDDEPESKDTATIRRRGDFNNHDEAYDAGQGIPSHIKQADNFADPARRDRSWNARLYRLLCIFRRDDIKFAVKVGLGALIYALPAFLAATRPFFVRWRGEWGLVSYMAVCSMTVGGSNTTSTNRVIGTFIGAALSIVAWVLASDHGYTNPWLLGFFGWLVSLGCFYLIVAKNNGPMGRFILLTYNLGALYSYSLSIKDDDHDDDEGGIDPAIWDIVMHRLVAVIAGCVWAIVVTRFIWPISARRKLKKGLCVLWLRMGLIWRRDPLAMFLLGEPRSNYMDIREESALRSFLSNLEGLRKAANGEFELRGPFPDQTMGRILERSGRMLDAFHAMNVVIVKNLQYTPGEAAVLRYTRSERFELSARISHLFSVLASSVKMEYPLNDVMPSIDHTRDRLLARISEFRRSGEGREMATEQDYELLYAYVLVTGQLSEDIRAVSAELQTMFGTLISPNRGVVNWSYPPGQPSEAGMGMIGIGHSVALRKMTS</sequence>
<feature type="transmembrane region" description="Helical" evidence="6">
    <location>
        <begin position="704"/>
        <end position="723"/>
    </location>
</feature>
<evidence type="ECO:0000256" key="5">
    <source>
        <dbReference type="SAM" id="MobiDB-lite"/>
    </source>
</evidence>
<accession>A0A3M6ZKL9</accession>
<feature type="transmembrane region" description="Helical" evidence="6">
    <location>
        <begin position="782"/>
        <end position="803"/>
    </location>
</feature>
<keyword evidence="3 6" id="KW-1133">Transmembrane helix</keyword>
<dbReference type="InterPro" id="IPR052430">
    <property type="entry name" value="IVT-Associated"/>
</dbReference>
<keyword evidence="4 6" id="KW-0472">Membrane</keyword>
<feature type="compositionally biased region" description="Polar residues" evidence="5">
    <location>
        <begin position="544"/>
        <end position="562"/>
    </location>
</feature>
<dbReference type="PANTHER" id="PTHR47804:SF1">
    <property type="entry name" value="DUF2421 DOMAIN-CONTAINING PROTEIN"/>
    <property type="match status" value="1"/>
</dbReference>
<evidence type="ECO:0000256" key="6">
    <source>
        <dbReference type="SAM" id="Phobius"/>
    </source>
</evidence>
<feature type="transmembrane region" description="Helical" evidence="6">
    <location>
        <begin position="114"/>
        <end position="132"/>
    </location>
</feature>
<feature type="transmembrane region" description="Helical" evidence="6">
    <location>
        <begin position="850"/>
        <end position="872"/>
    </location>
</feature>
<dbReference type="PANTHER" id="PTHR47804">
    <property type="entry name" value="60S RIBOSOMAL PROTEIN L19"/>
    <property type="match status" value="1"/>
</dbReference>
<organism evidence="8 9">
    <name type="scientific">Hortaea werneckii</name>
    <name type="common">Black yeast</name>
    <name type="synonym">Cladosporium werneckii</name>
    <dbReference type="NCBI Taxonomy" id="91943"/>
    <lineage>
        <taxon>Eukaryota</taxon>
        <taxon>Fungi</taxon>
        <taxon>Dikarya</taxon>
        <taxon>Ascomycota</taxon>
        <taxon>Pezizomycotina</taxon>
        <taxon>Dothideomycetes</taxon>
        <taxon>Dothideomycetidae</taxon>
        <taxon>Mycosphaerellales</taxon>
        <taxon>Teratosphaeriaceae</taxon>
        <taxon>Hortaea</taxon>
    </lineage>
</organism>
<dbReference type="EMBL" id="QWIK01000028">
    <property type="protein sequence ID" value="RMY15691.1"/>
    <property type="molecule type" value="Genomic_DNA"/>
</dbReference>
<evidence type="ECO:0000256" key="3">
    <source>
        <dbReference type="ARBA" id="ARBA00022989"/>
    </source>
</evidence>
<feature type="transmembrane region" description="Helical" evidence="6">
    <location>
        <begin position="221"/>
        <end position="239"/>
    </location>
</feature>
<dbReference type="Proteomes" id="UP000282582">
    <property type="component" value="Unassembled WGS sequence"/>
</dbReference>
<evidence type="ECO:0000313" key="8">
    <source>
        <dbReference type="EMBL" id="RMY15691.1"/>
    </source>
</evidence>
<comment type="caution">
    <text evidence="8">The sequence shown here is derived from an EMBL/GenBank/DDBJ whole genome shotgun (WGS) entry which is preliminary data.</text>
</comment>
<feature type="region of interest" description="Disordered" evidence="5">
    <location>
        <begin position="544"/>
        <end position="572"/>
    </location>
</feature>
<feature type="region of interest" description="Disordered" evidence="5">
    <location>
        <begin position="52"/>
        <end position="74"/>
    </location>
</feature>
<feature type="compositionally biased region" description="Polar residues" evidence="5">
    <location>
        <begin position="52"/>
        <end position="61"/>
    </location>
</feature>
<feature type="region of interest" description="Disordered" evidence="5">
    <location>
        <begin position="416"/>
        <end position="441"/>
    </location>
</feature>
<dbReference type="InterPro" id="IPR049453">
    <property type="entry name" value="Memb_transporter_dom"/>
</dbReference>
<feature type="compositionally biased region" description="Polar residues" evidence="5">
    <location>
        <begin position="422"/>
        <end position="437"/>
    </location>
</feature>
<feature type="transmembrane region" description="Helical" evidence="6">
    <location>
        <begin position="254"/>
        <end position="276"/>
    </location>
</feature>
<dbReference type="Pfam" id="PF13515">
    <property type="entry name" value="FUSC_2"/>
    <property type="match status" value="1"/>
</dbReference>
<evidence type="ECO:0000256" key="2">
    <source>
        <dbReference type="ARBA" id="ARBA00022692"/>
    </source>
</evidence>
<keyword evidence="2 6" id="KW-0812">Transmembrane</keyword>
<dbReference type="VEuPathDB" id="FungiDB:BTJ68_14511"/>
<feature type="transmembrane region" description="Helical" evidence="6">
    <location>
        <begin position="735"/>
        <end position="752"/>
    </location>
</feature>
<feature type="transmembrane region" description="Helical" evidence="6">
    <location>
        <begin position="163"/>
        <end position="186"/>
    </location>
</feature>